<evidence type="ECO:0000313" key="1">
    <source>
        <dbReference type="EMBL" id="AYV79306.1"/>
    </source>
</evidence>
<reference evidence="1" key="1">
    <citation type="submission" date="2018-10" db="EMBL/GenBank/DDBJ databases">
        <title>Hidden diversity of soil giant viruses.</title>
        <authorList>
            <person name="Schulz F."/>
            <person name="Alteio L."/>
            <person name="Goudeau D."/>
            <person name="Ryan E.M."/>
            <person name="Malmstrom R.R."/>
            <person name="Blanchard J."/>
            <person name="Woyke T."/>
        </authorList>
    </citation>
    <scope>NUCLEOTIDE SEQUENCE</scope>
    <source>
        <strain evidence="1">FNV1</strain>
    </source>
</reference>
<accession>A0A3G4ZWM7</accession>
<proteinExistence type="predicted"/>
<gene>
    <name evidence="1" type="ORF">Faunusvirus8_23</name>
</gene>
<name>A0A3G4ZWM7_9VIRU</name>
<sequence>MSLPTEYKSLSLPTKYTSFQSAFATLIETWTNSMTSTDCVAQFAGLSRGPSLIVAQYTGTAVTVHYCDLTCDCYGIGLRCVNPGLICMGMYDDGICGCTKKTKKNATIVTSLPNQLVESLQTDNMSIIDLTADTNMQDISDYLVDYLLDHVAQMLIKQTVIRQYYYTLSNYIAIVQQYHDKIVKALFTRRNNKLAEIIKVPSKYMEIWNSCKSIEEYDDRMKYPVSQWAIRW</sequence>
<protein>
    <submittedName>
        <fullName evidence="1">Uncharacterized protein</fullName>
    </submittedName>
</protein>
<organism evidence="1">
    <name type="scientific">Faunusvirus sp</name>
    <dbReference type="NCBI Taxonomy" id="2487766"/>
    <lineage>
        <taxon>Viruses</taxon>
        <taxon>Varidnaviria</taxon>
        <taxon>Bamfordvirae</taxon>
        <taxon>Nucleocytoviricota</taxon>
        <taxon>Megaviricetes</taxon>
        <taxon>Imitervirales</taxon>
        <taxon>Mimiviridae</taxon>
    </lineage>
</organism>
<dbReference type="EMBL" id="MK072139">
    <property type="protein sequence ID" value="AYV79306.1"/>
    <property type="molecule type" value="Genomic_DNA"/>
</dbReference>